<organism evidence="1 3">
    <name type="scientific">Drosophila pseudoobscura pseudoobscura</name>
    <name type="common">Fruit fly</name>
    <dbReference type="NCBI Taxonomy" id="46245"/>
    <lineage>
        <taxon>Eukaryota</taxon>
        <taxon>Metazoa</taxon>
        <taxon>Ecdysozoa</taxon>
        <taxon>Arthropoda</taxon>
        <taxon>Hexapoda</taxon>
        <taxon>Insecta</taxon>
        <taxon>Pterygota</taxon>
        <taxon>Neoptera</taxon>
        <taxon>Endopterygota</taxon>
        <taxon>Diptera</taxon>
        <taxon>Brachycera</taxon>
        <taxon>Muscomorpha</taxon>
        <taxon>Ephydroidea</taxon>
        <taxon>Drosophilidae</taxon>
        <taxon>Drosophila</taxon>
        <taxon>Sophophora</taxon>
    </lineage>
</organism>
<evidence type="ECO:0000313" key="4">
    <source>
        <dbReference type="RefSeq" id="XP_033237310.1"/>
    </source>
</evidence>
<dbReference type="RefSeq" id="XP_033237309.1">
    <property type="nucleotide sequence ID" value="XM_033381418.1"/>
</dbReference>
<dbReference type="RefSeq" id="XP_033237310.1">
    <property type="nucleotide sequence ID" value="XM_033381419.1"/>
</dbReference>
<keyword evidence="1" id="KW-1185">Reference proteome</keyword>
<dbReference type="RefSeq" id="XP_033237311.1">
    <property type="nucleotide sequence ID" value="XM_033381420.1"/>
</dbReference>
<evidence type="ECO:0000313" key="3">
    <source>
        <dbReference type="RefSeq" id="XP_033237309.1"/>
    </source>
</evidence>
<dbReference type="Proteomes" id="UP000001819">
    <property type="component" value="Chromosome 5"/>
</dbReference>
<dbReference type="Pfam" id="PF10300">
    <property type="entry name" value="Iml2-TPR_39"/>
    <property type="match status" value="1"/>
</dbReference>
<name>A0A6I8W3N5_DROPS</name>
<evidence type="ECO:0000313" key="1">
    <source>
        <dbReference type="Proteomes" id="UP000001819"/>
    </source>
</evidence>
<dbReference type="InterPro" id="IPR019412">
    <property type="entry name" value="IML2/TPR_39"/>
</dbReference>
<protein>
    <submittedName>
        <fullName evidence="2 3">Tetratricopeptide repeat protein 39B-like isoform X3</fullName>
    </submittedName>
</protein>
<evidence type="ECO:0000313" key="2">
    <source>
        <dbReference type="RefSeq" id="XP_033237308.1"/>
    </source>
</evidence>
<dbReference type="Bgee" id="FBgn0271641">
    <property type="expression patterns" value="Expressed in insect adult head and 2 other cell types or tissues"/>
</dbReference>
<gene>
    <name evidence="2 3 4 5" type="primary">LOC26532654</name>
</gene>
<dbReference type="PANTHER" id="PTHR31859">
    <property type="entry name" value="TETRATRICOPEPTIDE REPEAT PROTEIN 39 FAMILY MEMBER"/>
    <property type="match status" value="1"/>
</dbReference>
<reference evidence="2 3" key="1">
    <citation type="submission" date="2025-04" db="UniProtKB">
        <authorList>
            <consortium name="RefSeq"/>
        </authorList>
    </citation>
    <scope>IDENTIFICATION</scope>
    <source>
        <strain evidence="2 3">MV-25-SWS-2005</strain>
        <tissue evidence="2 3">Whole body</tissue>
    </source>
</reference>
<sequence length="600" mass="68936">MSVTQAAFKDGQKWDLNEEESDFEEYYDACSDHYGFDSYKTDFKTSIEHAELALQYFFNNQFDEARNILQPFAETSFYHSLGYAVFSFLEAMLTFENIEGASAKIKKCIELCQLFRKKNTLTESITSTFKKKNYSQLTDQECHAELCLAEALLMNALLTFIENDNLSGLIRGSLKVRQCYSGFRACEQIMKSREWIFDVVKDSASASTHFASGVYMGIGTFNLMISILPGRILNILKFIGFTGSKTTGLDYLKKGNREKGLRQILCGLSLLGYYLVVIAMLSDRQSDSDVQFCDEILTAQLAKYPKGGWILFLKGRLELIKGNLFAAELWYLKSVHSQITWPQLHHLSFWELFWLNSLMGNWAEAELYATYLLKNSSWSRTIYTYNLAAVKLACIQQRRTTACNITDPDIQALMLEVPAFRQRISGKSLPMEKFMIKRAIRFGAQNSDLVLPLIEQMYLWNIFKLIKANSLIADDILQTINKELVLLKDPSQTSQLYYADNRALCLLLRGAFYRQMEQPNLALQDLHDCLTQRGIKEDLFLLPYAYVESALCYVPFNKNQAISMLQDTKKKFSHYALESRLHLRIHMALMDLNDNTDGEL</sequence>
<accession>A0A6I8W3N5</accession>
<evidence type="ECO:0000313" key="5">
    <source>
        <dbReference type="RefSeq" id="XP_033237311.1"/>
    </source>
</evidence>
<dbReference type="AlphaFoldDB" id="A0A6I8W3N5"/>
<dbReference type="RefSeq" id="XP_033237308.1">
    <property type="nucleotide sequence ID" value="XM_033381417.1"/>
</dbReference>
<proteinExistence type="predicted"/>
<dbReference type="PANTHER" id="PTHR31859:SF9">
    <property type="entry name" value="TETRATRICOPEPTIDE REPEAT PROTEIN 39B"/>
    <property type="match status" value="1"/>
</dbReference>